<evidence type="ECO:0000313" key="3">
    <source>
        <dbReference type="Proteomes" id="UP000313359"/>
    </source>
</evidence>
<name>A0A5C2SH44_9APHY</name>
<protein>
    <submittedName>
        <fullName evidence="2">Uncharacterized protein</fullName>
    </submittedName>
</protein>
<feature type="region of interest" description="Disordered" evidence="1">
    <location>
        <begin position="1"/>
        <end position="83"/>
    </location>
</feature>
<proteinExistence type="predicted"/>
<feature type="compositionally biased region" description="Polar residues" evidence="1">
    <location>
        <begin position="17"/>
        <end position="28"/>
    </location>
</feature>
<gene>
    <name evidence="2" type="ORF">L227DRAFT_561785</name>
</gene>
<keyword evidence="3" id="KW-1185">Reference proteome</keyword>
<dbReference type="AlphaFoldDB" id="A0A5C2SH44"/>
<dbReference type="Proteomes" id="UP000313359">
    <property type="component" value="Unassembled WGS sequence"/>
</dbReference>
<evidence type="ECO:0000313" key="2">
    <source>
        <dbReference type="EMBL" id="RPD63053.1"/>
    </source>
</evidence>
<organism evidence="2 3">
    <name type="scientific">Lentinus tigrinus ALCF2SS1-6</name>
    <dbReference type="NCBI Taxonomy" id="1328759"/>
    <lineage>
        <taxon>Eukaryota</taxon>
        <taxon>Fungi</taxon>
        <taxon>Dikarya</taxon>
        <taxon>Basidiomycota</taxon>
        <taxon>Agaricomycotina</taxon>
        <taxon>Agaricomycetes</taxon>
        <taxon>Polyporales</taxon>
        <taxon>Polyporaceae</taxon>
        <taxon>Lentinus</taxon>
    </lineage>
</organism>
<reference evidence="2" key="1">
    <citation type="journal article" date="2018" name="Genome Biol. Evol.">
        <title>Genomics and development of Lentinus tigrinus, a white-rot wood-decaying mushroom with dimorphic fruiting bodies.</title>
        <authorList>
            <person name="Wu B."/>
            <person name="Xu Z."/>
            <person name="Knudson A."/>
            <person name="Carlson A."/>
            <person name="Chen N."/>
            <person name="Kovaka S."/>
            <person name="LaButti K."/>
            <person name="Lipzen A."/>
            <person name="Pennachio C."/>
            <person name="Riley R."/>
            <person name="Schakwitz W."/>
            <person name="Umezawa K."/>
            <person name="Ohm R.A."/>
            <person name="Grigoriev I.V."/>
            <person name="Nagy L.G."/>
            <person name="Gibbons J."/>
            <person name="Hibbett D."/>
        </authorList>
    </citation>
    <scope>NUCLEOTIDE SEQUENCE [LARGE SCALE GENOMIC DNA]</scope>
    <source>
        <strain evidence="2">ALCF2SS1-6</strain>
    </source>
</reference>
<feature type="compositionally biased region" description="Low complexity" evidence="1">
    <location>
        <begin position="33"/>
        <end position="53"/>
    </location>
</feature>
<accession>A0A5C2SH44</accession>
<dbReference type="EMBL" id="ML122257">
    <property type="protein sequence ID" value="RPD63053.1"/>
    <property type="molecule type" value="Genomic_DNA"/>
</dbReference>
<evidence type="ECO:0000256" key="1">
    <source>
        <dbReference type="SAM" id="MobiDB-lite"/>
    </source>
</evidence>
<sequence length="277" mass="30416">MDDNGFAFTGFDKRSSRSQTVPRPQTANRTRRPPSGTSWSSPSTTTASAEPPEVIVISDSDEEQGPPAKKRRLSPAKPATILPGTQTRQLGFRNVNAILRPAQPMPPVLQNRVAMECMRAADQDSEDEDFITAGLYPWIASGERTIAPRVHVDDEQAAEDLSIRMASLSVAEDFRRHPLERIAHLQEHYSRGIWQATATKMFAGRTFGKALTADQYVNTIIQMGQTVIVASAVADGAVDDTPGAYNEKGSLGVWDGEQVHEQRHYFTVNDVASNPNL</sequence>